<dbReference type="AlphaFoldDB" id="A0A813GZC2"/>
<sequence length="209" mass="22741">AVAAAAADATHAYDGSEDACGILARWLLIMESWFEELPVLVALSRTREALAAHVLPLSSWALRPHLRPLLGRLMPPADPPNSLLWDGGSRSCVQWAELRTTNKLTPEKVWYAVHGSCEDDLMPQTSIEMTLDERAFELQTSVAPDDHWATQASNGASAPRPVERWLQEHSASATAASAALQAQQSRGAHHLVGGDSICDLELSTDEEEE</sequence>
<feature type="non-terminal residue" evidence="1">
    <location>
        <position position="1"/>
    </location>
</feature>
<evidence type="ECO:0000313" key="1">
    <source>
        <dbReference type="EMBL" id="CAE8630688.1"/>
    </source>
</evidence>
<keyword evidence="2" id="KW-1185">Reference proteome</keyword>
<gene>
    <name evidence="1" type="ORF">PGLA1383_LOCUS46930</name>
</gene>
<dbReference type="EMBL" id="CAJNNV010029930">
    <property type="protein sequence ID" value="CAE8630688.1"/>
    <property type="molecule type" value="Genomic_DNA"/>
</dbReference>
<accession>A0A813GZC2</accession>
<name>A0A813GZC2_POLGL</name>
<dbReference type="Proteomes" id="UP000654075">
    <property type="component" value="Unassembled WGS sequence"/>
</dbReference>
<proteinExistence type="predicted"/>
<organism evidence="1 2">
    <name type="scientific">Polarella glacialis</name>
    <name type="common">Dinoflagellate</name>
    <dbReference type="NCBI Taxonomy" id="89957"/>
    <lineage>
        <taxon>Eukaryota</taxon>
        <taxon>Sar</taxon>
        <taxon>Alveolata</taxon>
        <taxon>Dinophyceae</taxon>
        <taxon>Suessiales</taxon>
        <taxon>Suessiaceae</taxon>
        <taxon>Polarella</taxon>
    </lineage>
</organism>
<dbReference type="OrthoDB" id="411107at2759"/>
<reference evidence="1" key="1">
    <citation type="submission" date="2021-02" db="EMBL/GenBank/DDBJ databases">
        <authorList>
            <person name="Dougan E. K."/>
            <person name="Rhodes N."/>
            <person name="Thang M."/>
            <person name="Chan C."/>
        </authorList>
    </citation>
    <scope>NUCLEOTIDE SEQUENCE</scope>
</reference>
<comment type="caution">
    <text evidence="1">The sequence shown here is derived from an EMBL/GenBank/DDBJ whole genome shotgun (WGS) entry which is preliminary data.</text>
</comment>
<protein>
    <submittedName>
        <fullName evidence="1">Uncharacterized protein</fullName>
    </submittedName>
</protein>
<evidence type="ECO:0000313" key="2">
    <source>
        <dbReference type="Proteomes" id="UP000654075"/>
    </source>
</evidence>